<name>A0AA35S364_GEOBA</name>
<dbReference type="EMBL" id="CASHTH010001914">
    <property type="protein sequence ID" value="CAI8021768.1"/>
    <property type="molecule type" value="Genomic_DNA"/>
</dbReference>
<feature type="region of interest" description="Disordered" evidence="1">
    <location>
        <begin position="1"/>
        <end position="47"/>
    </location>
</feature>
<reference evidence="2" key="1">
    <citation type="submission" date="2023-03" db="EMBL/GenBank/DDBJ databases">
        <authorList>
            <person name="Steffen K."/>
            <person name="Cardenas P."/>
        </authorList>
    </citation>
    <scope>NUCLEOTIDE SEQUENCE</scope>
</reference>
<dbReference type="Proteomes" id="UP001174909">
    <property type="component" value="Unassembled WGS sequence"/>
</dbReference>
<evidence type="ECO:0000313" key="2">
    <source>
        <dbReference type="EMBL" id="CAI8021768.1"/>
    </source>
</evidence>
<organism evidence="2 3">
    <name type="scientific">Geodia barretti</name>
    <name type="common">Barrett's horny sponge</name>
    <dbReference type="NCBI Taxonomy" id="519541"/>
    <lineage>
        <taxon>Eukaryota</taxon>
        <taxon>Metazoa</taxon>
        <taxon>Porifera</taxon>
        <taxon>Demospongiae</taxon>
        <taxon>Heteroscleromorpha</taxon>
        <taxon>Tetractinellida</taxon>
        <taxon>Astrophorina</taxon>
        <taxon>Geodiidae</taxon>
        <taxon>Geodia</taxon>
    </lineage>
</organism>
<feature type="compositionally biased region" description="Polar residues" evidence="1">
    <location>
        <begin position="22"/>
        <end position="32"/>
    </location>
</feature>
<feature type="compositionally biased region" description="Basic and acidic residues" evidence="1">
    <location>
        <begin position="1"/>
        <end position="21"/>
    </location>
</feature>
<feature type="non-terminal residue" evidence="2">
    <location>
        <position position="200"/>
    </location>
</feature>
<protein>
    <submittedName>
        <fullName evidence="2">Uncharacterized protein</fullName>
    </submittedName>
</protein>
<proteinExistence type="predicted"/>
<evidence type="ECO:0000313" key="3">
    <source>
        <dbReference type="Proteomes" id="UP001174909"/>
    </source>
</evidence>
<keyword evidence="3" id="KW-1185">Reference proteome</keyword>
<sequence length="200" mass="21887">MASKEEKGRRLSLRRSAEYKRTPSNSCDSVCESSEDKTSGTTTSPSSALHNLTVTYHYVQSESPITTSTRSLTELSSALPSDGAPLRSQHPLTTSPPPAPLSSPHKHTPTFPTLSNGRVRKRLKIDLDVQKSTQVQRLLTVASQLCSTRQSSSPEHVDSGNLLVHHTDHSPTRCTMDQETMSSPCVDEDEAFWSQAAEVL</sequence>
<feature type="compositionally biased region" description="Low complexity" evidence="1">
    <location>
        <begin position="66"/>
        <end position="79"/>
    </location>
</feature>
<accession>A0AA35S364</accession>
<gene>
    <name evidence="2" type="ORF">GBAR_LOCUS12858</name>
</gene>
<evidence type="ECO:0000256" key="1">
    <source>
        <dbReference type="SAM" id="MobiDB-lite"/>
    </source>
</evidence>
<comment type="caution">
    <text evidence="2">The sequence shown here is derived from an EMBL/GenBank/DDBJ whole genome shotgun (WGS) entry which is preliminary data.</text>
</comment>
<feature type="region of interest" description="Disordered" evidence="1">
    <location>
        <begin position="64"/>
        <end position="115"/>
    </location>
</feature>
<dbReference type="AlphaFoldDB" id="A0AA35S364"/>